<sequence>MLKRVLLLLCFISYGTGQTVYAEQRALLYPAMDKLSTELQSVVTEAQKIDRPSVPYEQLTQQTRYYTRIAPRKYVLDANNQLLNSAILSTKPIAFVTTPDGIYGKSLLDIYLDIGYEAEDIIHWQRDVPMVAIVFRFPDEITQSEVLNGELPAEWRKTVIIPTWDNLFTVFQRFATDATVDANKKSEGDFSPNGFFFRSDANKSFVLGYPEIGKERLKTASYQEIKATGGADWAYRELLEQKLSIFEHFRGTGRTQNEIVDPQGIHHESGLFEFIAPNFALKDLAEIAVIDLGLLSMQGTYIPVK</sequence>
<dbReference type="RefSeq" id="WP_062153655.1">
    <property type="nucleotide sequence ID" value="NZ_CP012373.2"/>
</dbReference>
<evidence type="ECO:0000313" key="1">
    <source>
        <dbReference type="EMBL" id="AUI69134.1"/>
    </source>
</evidence>
<dbReference type="EMBL" id="CP018889">
    <property type="protein sequence ID" value="AUI69134.1"/>
    <property type="molecule type" value="Genomic_DNA"/>
</dbReference>
<name>A0A2N9YF70_9GAMM</name>
<evidence type="ECO:0000313" key="2">
    <source>
        <dbReference type="Proteomes" id="UP000234271"/>
    </source>
</evidence>
<organism evidence="1 2">
    <name type="scientific">Beggiatoa leptomitoformis</name>
    <dbReference type="NCBI Taxonomy" id="288004"/>
    <lineage>
        <taxon>Bacteria</taxon>
        <taxon>Pseudomonadati</taxon>
        <taxon>Pseudomonadota</taxon>
        <taxon>Gammaproteobacteria</taxon>
        <taxon>Thiotrichales</taxon>
        <taxon>Thiotrichaceae</taxon>
        <taxon>Beggiatoa</taxon>
    </lineage>
</organism>
<reference evidence="2" key="1">
    <citation type="submission" date="2016-12" db="EMBL/GenBank/DDBJ databases">
        <title>Complete Genome Sequence of Beggiatoa leptomitiformis D-401.</title>
        <authorList>
            <person name="Fomenkov A."/>
            <person name="Vincze T."/>
            <person name="Grabovich M."/>
            <person name="Anton B.P."/>
            <person name="Dubinina G."/>
            <person name="Orlova M."/>
            <person name="Belousova E."/>
            <person name="Roberts R.J."/>
        </authorList>
    </citation>
    <scope>NUCLEOTIDE SEQUENCE [LARGE SCALE GENOMIC DNA]</scope>
    <source>
        <strain evidence="2">D-401</strain>
    </source>
</reference>
<dbReference type="Proteomes" id="UP000234271">
    <property type="component" value="Chromosome"/>
</dbReference>
<accession>A0A2N9YF70</accession>
<dbReference type="KEGG" id="blep:AL038_13480"/>
<proteinExistence type="predicted"/>
<keyword evidence="2" id="KW-1185">Reference proteome</keyword>
<dbReference type="AlphaFoldDB" id="A0A2N9YF70"/>
<gene>
    <name evidence="1" type="ORF">BLE401_10780</name>
</gene>
<protein>
    <submittedName>
        <fullName evidence="1">Uncharacterized protein</fullName>
    </submittedName>
</protein>
<dbReference type="OrthoDB" id="5623315at2"/>